<dbReference type="InterPro" id="IPR011004">
    <property type="entry name" value="Trimer_LpxA-like_sf"/>
</dbReference>
<dbReference type="RefSeq" id="WP_004864142.1">
    <property type="nucleotide sequence ID" value="NZ_CADEAE010000018.1"/>
</dbReference>
<dbReference type="Proteomes" id="UP000002304">
    <property type="component" value="Unassembled WGS sequence"/>
</dbReference>
<evidence type="ECO:0000313" key="1">
    <source>
        <dbReference type="EMBL" id="EJF88001.1"/>
    </source>
</evidence>
<dbReference type="PATRIC" id="fig|1094562.3.peg.1069"/>
<name>J0QQH6_BARVI</name>
<dbReference type="Gene3D" id="2.160.10.10">
    <property type="entry name" value="Hexapeptide repeat proteins"/>
    <property type="match status" value="1"/>
</dbReference>
<dbReference type="HOGENOM" id="CLU_063479_4_0_5"/>
<organism evidence="1 2">
    <name type="scientific">Bartonella vinsonii subsp. arupensis OK-94-513</name>
    <dbReference type="NCBI Taxonomy" id="1094562"/>
    <lineage>
        <taxon>Bacteria</taxon>
        <taxon>Pseudomonadati</taxon>
        <taxon>Pseudomonadota</taxon>
        <taxon>Alphaproteobacteria</taxon>
        <taxon>Hyphomicrobiales</taxon>
        <taxon>Bartonellaceae</taxon>
        <taxon>Bartonella</taxon>
    </lineage>
</organism>
<accession>J0QQH6</accession>
<sequence length="217" mass="24039">MNATVNKKTSSKKYEFTCDMQCVDGHLLYRIRALKDFADVKKGDLGGYIEKQSNLSHKGDCWVYDHARVFQNARVFGNAKVKGYFVDVYGNAHVSNAVVIEGNAKIYDNACVTNYAHISDDSVICGDAHVGGNAKISDGAYICDESRVFDDAVICGALVSGDSYIHSAASLTEDDQIDSEAIPRFGSKDDYYRHEYYDDYGYDDDCDYNSEDANQAA</sequence>
<proteinExistence type="predicted"/>
<protein>
    <recommendedName>
        <fullName evidence="3">UDP-3-O-[3-hydroxymyristoyl] glucosamine N-acyltransferase</fullName>
    </recommendedName>
</protein>
<evidence type="ECO:0008006" key="3">
    <source>
        <dbReference type="Google" id="ProtNLM"/>
    </source>
</evidence>
<evidence type="ECO:0000313" key="2">
    <source>
        <dbReference type="Proteomes" id="UP000002304"/>
    </source>
</evidence>
<dbReference type="SUPFAM" id="SSF51161">
    <property type="entry name" value="Trimeric LpxA-like enzymes"/>
    <property type="match status" value="1"/>
</dbReference>
<comment type="caution">
    <text evidence="1">The sequence shown here is derived from an EMBL/GenBank/DDBJ whole genome shotgun (WGS) entry which is preliminary data.</text>
</comment>
<dbReference type="AlphaFoldDB" id="J0QQH6"/>
<dbReference type="EMBL" id="AILZ01000024">
    <property type="protein sequence ID" value="EJF88001.1"/>
    <property type="molecule type" value="Genomic_DNA"/>
</dbReference>
<dbReference type="STRING" id="1094562.ME1_00965"/>
<reference evidence="1 2" key="1">
    <citation type="submission" date="2012-03" db="EMBL/GenBank/DDBJ databases">
        <title>The Genome Sequence of Bartonella vinsonii subsp. arupensis OK-94-513.</title>
        <authorList>
            <consortium name="The Broad Institute Genome Sequencing Platform"/>
            <consortium name="The Broad Institute Genome Sequencing Center for Infectious Disease"/>
            <person name="Feldgarden M."/>
            <person name="Kirby J."/>
            <person name="Kosoy M."/>
            <person name="Birtles R."/>
            <person name="Probert W.S."/>
            <person name="Chiaraviglio L."/>
            <person name="Young S.K."/>
            <person name="Zeng Q."/>
            <person name="Gargeya S."/>
            <person name="Fitzgerald M."/>
            <person name="Haas B."/>
            <person name="Abouelleil A."/>
            <person name="Alvarado L."/>
            <person name="Arachchi H.M."/>
            <person name="Berlin A."/>
            <person name="Chapman S.B."/>
            <person name="Gearin G."/>
            <person name="Goldberg J."/>
            <person name="Griggs A."/>
            <person name="Gujja S."/>
            <person name="Hansen M."/>
            <person name="Heiman D."/>
            <person name="Howarth C."/>
            <person name="Larimer J."/>
            <person name="Lui A."/>
            <person name="MacDonald P.J.P."/>
            <person name="McCowen C."/>
            <person name="Montmayeur A."/>
            <person name="Murphy C."/>
            <person name="Neiman D."/>
            <person name="Pearson M."/>
            <person name="Priest M."/>
            <person name="Roberts A."/>
            <person name="Saif S."/>
            <person name="Shea T."/>
            <person name="Sisk P."/>
            <person name="Stolte C."/>
            <person name="Sykes S."/>
            <person name="Wortman J."/>
            <person name="Nusbaum C."/>
            <person name="Birren B."/>
        </authorList>
    </citation>
    <scope>NUCLEOTIDE SEQUENCE [LARGE SCALE GENOMIC DNA]</scope>
    <source>
        <strain evidence="1 2">OK-94-513</strain>
    </source>
</reference>
<gene>
    <name evidence="1" type="ORF">ME1_00965</name>
</gene>